<dbReference type="Gene3D" id="3.40.50.12160">
    <property type="entry name" value="Methylthiotransferase, N-terminal domain"/>
    <property type="match status" value="1"/>
</dbReference>
<dbReference type="SMART" id="SM00729">
    <property type="entry name" value="Elp3"/>
    <property type="match status" value="1"/>
</dbReference>
<dbReference type="PROSITE" id="PS51918">
    <property type="entry name" value="RADICAL_SAM"/>
    <property type="match status" value="1"/>
</dbReference>
<gene>
    <name evidence="8 12" type="primary">rimO</name>
    <name evidence="12" type="ORF">C7H61_10040</name>
</gene>
<keyword evidence="7 8" id="KW-0411">Iron-sulfur</keyword>
<dbReference type="InterPro" id="IPR023404">
    <property type="entry name" value="rSAM_horseshoe"/>
</dbReference>
<dbReference type="SFLD" id="SFLDF00274">
    <property type="entry name" value="ribosomal_protein_S12_methylth"/>
    <property type="match status" value="1"/>
</dbReference>
<protein>
    <recommendedName>
        <fullName evidence="8">Ribosomal protein uS12 methylthiotransferase RimO</fullName>
        <shortName evidence="8">uS12 MTTase</shortName>
        <shortName evidence="8">uS12 methylthiotransferase</shortName>
        <ecNumber evidence="8">2.8.4.4</ecNumber>
    </recommendedName>
    <alternativeName>
        <fullName evidence="8">Ribosomal protein uS12 (aspartate-C(3))-methylthiotransferase</fullName>
    </alternativeName>
    <alternativeName>
        <fullName evidence="8">Ribosome maturation factor RimO</fullName>
    </alternativeName>
</protein>
<evidence type="ECO:0000259" key="11">
    <source>
        <dbReference type="PROSITE" id="PS51918"/>
    </source>
</evidence>
<dbReference type="GO" id="GO:0005840">
    <property type="term" value="C:ribosome"/>
    <property type="evidence" value="ECO:0007669"/>
    <property type="project" value="UniProtKB-KW"/>
</dbReference>
<keyword evidence="2 8" id="KW-0963">Cytoplasm</keyword>
<feature type="domain" description="TRAM" evidence="9">
    <location>
        <begin position="367"/>
        <end position="434"/>
    </location>
</feature>
<evidence type="ECO:0000256" key="8">
    <source>
        <dbReference type="HAMAP-Rule" id="MF_01865"/>
    </source>
</evidence>
<dbReference type="CDD" id="cd01335">
    <property type="entry name" value="Radical_SAM"/>
    <property type="match status" value="1"/>
</dbReference>
<comment type="catalytic activity">
    <reaction evidence="8">
        <text>L-aspartate(89)-[ribosomal protein uS12]-hydrogen + (sulfur carrier)-SH + AH2 + 2 S-adenosyl-L-methionine = 3-methylsulfanyl-L-aspartate(89)-[ribosomal protein uS12]-hydrogen + (sulfur carrier)-H + 5'-deoxyadenosine + L-methionine + A + S-adenosyl-L-homocysteine + 2 H(+)</text>
        <dbReference type="Rhea" id="RHEA:37087"/>
        <dbReference type="Rhea" id="RHEA-COMP:10460"/>
        <dbReference type="Rhea" id="RHEA-COMP:10461"/>
        <dbReference type="Rhea" id="RHEA-COMP:14737"/>
        <dbReference type="Rhea" id="RHEA-COMP:14739"/>
        <dbReference type="ChEBI" id="CHEBI:13193"/>
        <dbReference type="ChEBI" id="CHEBI:15378"/>
        <dbReference type="ChEBI" id="CHEBI:17319"/>
        <dbReference type="ChEBI" id="CHEBI:17499"/>
        <dbReference type="ChEBI" id="CHEBI:29917"/>
        <dbReference type="ChEBI" id="CHEBI:29961"/>
        <dbReference type="ChEBI" id="CHEBI:57844"/>
        <dbReference type="ChEBI" id="CHEBI:57856"/>
        <dbReference type="ChEBI" id="CHEBI:59789"/>
        <dbReference type="ChEBI" id="CHEBI:64428"/>
        <dbReference type="ChEBI" id="CHEBI:73599"/>
        <dbReference type="EC" id="2.8.4.4"/>
    </reaction>
</comment>
<comment type="caution">
    <text evidence="12">The sequence shown here is derived from an EMBL/GenBank/DDBJ whole genome shotgun (WGS) entry which is preliminary data.</text>
</comment>
<evidence type="ECO:0000256" key="4">
    <source>
        <dbReference type="ARBA" id="ARBA00022691"/>
    </source>
</evidence>
<dbReference type="NCBIfam" id="TIGR01125">
    <property type="entry name" value="30S ribosomal protein S12 methylthiotransferase RimO"/>
    <property type="match status" value="1"/>
</dbReference>
<sequence>MRTKSLKKNKINVVTLGCSKNVYDSEVLMGQLKANGKEVVHEQEGNVVVINTCGFINNAKEESVNTILHYMQKKEDGEVDKVFVTGCLSERYKPDLEKEIPNVDQYFGTTELPGLLKALGADYKHELIGERLTTTPKNYAYLKIAEGCDRPCSFCAIPLMRGKHKSTPIEDLVVEAEKLAANGVKELILIAQDLTYYGLDLYKKRNLAELLENLVKVEGIEWIRLHYAFPTGFPMDVLDVMNREPKICNYLDIPLQHISDKILKSMRRGTTQEKTTKLLKEFRAAVPEMTIRTTLIVGYPGETEEDFETLKQWVTDMRFERLGCFTYSHEENTHAYNLEDDVPEEVKQDRANQIMEIQSQISWELNQEKIGQTFKVVIDRKEGNYFVGRTEFDSPDVDNEVLIDATTTYLKTGDFYNVKVVEAEDFDLYAQVVE</sequence>
<dbReference type="HAMAP" id="MF_01865">
    <property type="entry name" value="MTTase_RimO"/>
    <property type="match status" value="1"/>
</dbReference>
<feature type="binding site" evidence="8">
    <location>
        <position position="18"/>
    </location>
    <ligand>
        <name>[4Fe-4S] cluster</name>
        <dbReference type="ChEBI" id="CHEBI:49883"/>
        <label>1</label>
    </ligand>
</feature>
<dbReference type="SUPFAM" id="SSF102114">
    <property type="entry name" value="Radical SAM enzymes"/>
    <property type="match status" value="1"/>
</dbReference>
<evidence type="ECO:0000313" key="13">
    <source>
        <dbReference type="Proteomes" id="UP000238430"/>
    </source>
</evidence>
<dbReference type="EMBL" id="PXOT01000024">
    <property type="protein sequence ID" value="PSG89283.1"/>
    <property type="molecule type" value="Genomic_DNA"/>
</dbReference>
<evidence type="ECO:0000256" key="1">
    <source>
        <dbReference type="ARBA" id="ARBA00022485"/>
    </source>
</evidence>
<comment type="subcellular location">
    <subcellularLocation>
        <location evidence="8">Cytoplasm</location>
    </subcellularLocation>
</comment>
<dbReference type="Gene3D" id="2.40.50.140">
    <property type="entry name" value="Nucleic acid-binding proteins"/>
    <property type="match status" value="1"/>
</dbReference>
<keyword evidence="12" id="KW-0689">Ribosomal protein</keyword>
<keyword evidence="6 8" id="KW-0408">Iron</keyword>
<dbReference type="InterPro" id="IPR012340">
    <property type="entry name" value="NA-bd_OB-fold"/>
</dbReference>
<organism evidence="12 13">
    <name type="scientific">Mesoflavibacter zeaxanthinifaciens subsp. sabulilitoris</name>
    <dbReference type="NCBI Taxonomy" id="1520893"/>
    <lineage>
        <taxon>Bacteria</taxon>
        <taxon>Pseudomonadati</taxon>
        <taxon>Bacteroidota</taxon>
        <taxon>Flavobacteriia</taxon>
        <taxon>Flavobacteriales</taxon>
        <taxon>Flavobacteriaceae</taxon>
        <taxon>Mesoflavibacter</taxon>
    </lineage>
</organism>
<dbReference type="InterPro" id="IPR002792">
    <property type="entry name" value="TRAM_dom"/>
</dbReference>
<dbReference type="Pfam" id="PF04055">
    <property type="entry name" value="Radical_SAM"/>
    <property type="match status" value="1"/>
</dbReference>
<dbReference type="GO" id="GO:0006400">
    <property type="term" value="P:tRNA modification"/>
    <property type="evidence" value="ECO:0007669"/>
    <property type="project" value="InterPro"/>
</dbReference>
<dbReference type="PROSITE" id="PS50926">
    <property type="entry name" value="TRAM"/>
    <property type="match status" value="1"/>
</dbReference>
<dbReference type="SFLD" id="SFLDG01061">
    <property type="entry name" value="methylthiotransferase"/>
    <property type="match status" value="1"/>
</dbReference>
<keyword evidence="13" id="KW-1185">Reference proteome</keyword>
<dbReference type="Pfam" id="PF18693">
    <property type="entry name" value="TRAM_2"/>
    <property type="match status" value="1"/>
</dbReference>
<dbReference type="GO" id="GO:0103039">
    <property type="term" value="F:protein methylthiotransferase activity"/>
    <property type="evidence" value="ECO:0007669"/>
    <property type="project" value="UniProtKB-EC"/>
</dbReference>
<keyword evidence="4 8" id="KW-0949">S-adenosyl-L-methionine</keyword>
<evidence type="ECO:0000256" key="6">
    <source>
        <dbReference type="ARBA" id="ARBA00023004"/>
    </source>
</evidence>
<evidence type="ECO:0000256" key="3">
    <source>
        <dbReference type="ARBA" id="ARBA00022679"/>
    </source>
</evidence>
<dbReference type="GO" id="GO:0035599">
    <property type="term" value="F:aspartic acid methylthiotransferase activity"/>
    <property type="evidence" value="ECO:0007669"/>
    <property type="project" value="TreeGrafter"/>
</dbReference>
<dbReference type="GO" id="GO:0046872">
    <property type="term" value="F:metal ion binding"/>
    <property type="evidence" value="ECO:0007669"/>
    <property type="project" value="UniProtKB-KW"/>
</dbReference>
<dbReference type="InterPro" id="IPR020612">
    <property type="entry name" value="Methylthiotransferase_CS"/>
</dbReference>
<proteinExistence type="inferred from homology"/>
<feature type="binding site" evidence="8">
    <location>
        <position position="148"/>
    </location>
    <ligand>
        <name>[4Fe-4S] cluster</name>
        <dbReference type="ChEBI" id="CHEBI:49883"/>
        <label>2</label>
        <note>4Fe-4S-S-AdoMet</note>
    </ligand>
</feature>
<feature type="binding site" evidence="8">
    <location>
        <position position="152"/>
    </location>
    <ligand>
        <name>[4Fe-4S] cluster</name>
        <dbReference type="ChEBI" id="CHEBI:49883"/>
        <label>2</label>
        <note>4Fe-4S-S-AdoMet</note>
    </ligand>
</feature>
<dbReference type="PROSITE" id="PS51449">
    <property type="entry name" value="MTTASE_N"/>
    <property type="match status" value="1"/>
</dbReference>
<dbReference type="InterPro" id="IPR007197">
    <property type="entry name" value="rSAM"/>
</dbReference>
<evidence type="ECO:0000259" key="10">
    <source>
        <dbReference type="PROSITE" id="PS51449"/>
    </source>
</evidence>
<accession>A0A2T1NB15</accession>
<evidence type="ECO:0000259" key="9">
    <source>
        <dbReference type="PROSITE" id="PS50926"/>
    </source>
</evidence>
<dbReference type="Gene3D" id="3.80.30.20">
    <property type="entry name" value="tm_1862 like domain"/>
    <property type="match status" value="1"/>
</dbReference>
<keyword evidence="12" id="KW-0687">Ribonucleoprotein</keyword>
<dbReference type="InterPro" id="IPR005839">
    <property type="entry name" value="Methylthiotransferase"/>
</dbReference>
<dbReference type="EC" id="2.8.4.4" evidence="8"/>
<comment type="similarity">
    <text evidence="8">Belongs to the methylthiotransferase family. RimO subfamily.</text>
</comment>
<feature type="domain" description="MTTase N-terminal" evidence="10">
    <location>
        <begin position="9"/>
        <end position="124"/>
    </location>
</feature>
<dbReference type="SFLD" id="SFLDS00029">
    <property type="entry name" value="Radical_SAM"/>
    <property type="match status" value="1"/>
</dbReference>
<dbReference type="InterPro" id="IPR005840">
    <property type="entry name" value="Ribosomal_uS12_MeSTrfase_RimO"/>
</dbReference>
<dbReference type="PANTHER" id="PTHR43837">
    <property type="entry name" value="RIBOSOMAL PROTEIN S12 METHYLTHIOTRANSFERASE RIMO"/>
    <property type="match status" value="1"/>
</dbReference>
<dbReference type="Proteomes" id="UP000238430">
    <property type="component" value="Unassembled WGS sequence"/>
</dbReference>
<dbReference type="AlphaFoldDB" id="A0A2T1NB15"/>
<dbReference type="GO" id="GO:0005829">
    <property type="term" value="C:cytosol"/>
    <property type="evidence" value="ECO:0007669"/>
    <property type="project" value="TreeGrafter"/>
</dbReference>
<reference evidence="12 13" key="1">
    <citation type="submission" date="2018-03" db="EMBL/GenBank/DDBJ databases">
        <title>Mesoflavibacter sp. HG37 and Mesoflavibacter sp. HG96 sp.nov., two marine bacteria isolated from seawater of Western Pacific Ocean.</title>
        <authorList>
            <person name="Cheng H."/>
            <person name="Wu Y.-H."/>
            <person name="Guo L.-L."/>
            <person name="Xu X.-W."/>
        </authorList>
    </citation>
    <scope>NUCLEOTIDE SEQUENCE [LARGE SCALE GENOMIC DNA]</scope>
    <source>
        <strain evidence="12 13">KCTC 42117</strain>
    </source>
</reference>
<evidence type="ECO:0000313" key="12">
    <source>
        <dbReference type="EMBL" id="PSG89283.1"/>
    </source>
</evidence>
<evidence type="ECO:0000256" key="5">
    <source>
        <dbReference type="ARBA" id="ARBA00022723"/>
    </source>
</evidence>
<feature type="domain" description="Radical SAM core" evidence="11">
    <location>
        <begin position="134"/>
        <end position="365"/>
    </location>
</feature>
<keyword evidence="1 8" id="KW-0004">4Fe-4S</keyword>
<evidence type="ECO:0000256" key="7">
    <source>
        <dbReference type="ARBA" id="ARBA00023014"/>
    </source>
</evidence>
<dbReference type="InterPro" id="IPR058240">
    <property type="entry name" value="rSAM_sf"/>
</dbReference>
<dbReference type="PANTHER" id="PTHR43837:SF1">
    <property type="entry name" value="RIBOSOMAL PROTEIN US12 METHYLTHIOTRANSFERASE RIMO"/>
    <property type="match status" value="1"/>
</dbReference>
<dbReference type="InterPro" id="IPR038135">
    <property type="entry name" value="Methylthiotransferase_N_sf"/>
</dbReference>
<dbReference type="PROSITE" id="PS01278">
    <property type="entry name" value="MTTASE_RADICAL"/>
    <property type="match status" value="1"/>
</dbReference>
<comment type="cofactor">
    <cofactor evidence="8">
        <name>[4Fe-4S] cluster</name>
        <dbReference type="ChEBI" id="CHEBI:49883"/>
    </cofactor>
    <text evidence="8">Binds 2 [4Fe-4S] clusters. One cluster is coordinated with 3 cysteines and an exchangeable S-adenosyl-L-methionine.</text>
</comment>
<keyword evidence="5 8" id="KW-0479">Metal-binding</keyword>
<dbReference type="Pfam" id="PF00919">
    <property type="entry name" value="UPF0004"/>
    <property type="match status" value="1"/>
</dbReference>
<dbReference type="NCBIfam" id="TIGR00089">
    <property type="entry name" value="MiaB/RimO family radical SAM methylthiotransferase"/>
    <property type="match status" value="1"/>
</dbReference>
<dbReference type="GO" id="GO:0051539">
    <property type="term" value="F:4 iron, 4 sulfur cluster binding"/>
    <property type="evidence" value="ECO:0007669"/>
    <property type="project" value="UniProtKB-UniRule"/>
</dbReference>
<comment type="function">
    <text evidence="8">Catalyzes the methylthiolation of an aspartic acid residue of ribosomal protein uS12.</text>
</comment>
<name>A0A2T1NB15_9FLAO</name>
<dbReference type="SFLD" id="SFLDG01082">
    <property type="entry name" value="B12-binding_domain_containing"/>
    <property type="match status" value="1"/>
</dbReference>
<evidence type="ECO:0000256" key="2">
    <source>
        <dbReference type="ARBA" id="ARBA00022490"/>
    </source>
</evidence>
<keyword evidence="3 8" id="KW-0808">Transferase</keyword>
<dbReference type="OrthoDB" id="9805215at2"/>
<dbReference type="FunFam" id="3.80.30.20:FF:000001">
    <property type="entry name" value="tRNA-2-methylthio-N(6)-dimethylallyladenosine synthase 2"/>
    <property type="match status" value="1"/>
</dbReference>
<dbReference type="RefSeq" id="WP_106679410.1">
    <property type="nucleotide sequence ID" value="NZ_JACHWV010000003.1"/>
</dbReference>
<feature type="binding site" evidence="8">
    <location>
        <position position="53"/>
    </location>
    <ligand>
        <name>[4Fe-4S] cluster</name>
        <dbReference type="ChEBI" id="CHEBI:49883"/>
        <label>1</label>
    </ligand>
</feature>
<dbReference type="InterPro" id="IPR006638">
    <property type="entry name" value="Elp3/MiaA/NifB-like_rSAM"/>
</dbReference>
<dbReference type="InterPro" id="IPR013848">
    <property type="entry name" value="Methylthiotransferase_N"/>
</dbReference>
<feature type="binding site" evidence="8">
    <location>
        <position position="87"/>
    </location>
    <ligand>
        <name>[4Fe-4S] cluster</name>
        <dbReference type="ChEBI" id="CHEBI:49883"/>
        <label>1</label>
    </ligand>
</feature>
<feature type="binding site" evidence="8">
    <location>
        <position position="155"/>
    </location>
    <ligand>
        <name>[4Fe-4S] cluster</name>
        <dbReference type="ChEBI" id="CHEBI:49883"/>
        <label>2</label>
        <note>4Fe-4S-S-AdoMet</note>
    </ligand>
</feature>